<dbReference type="EMBL" id="CCBP010000101">
    <property type="protein sequence ID" value="CDO71426.1"/>
    <property type="molecule type" value="Genomic_DNA"/>
</dbReference>
<dbReference type="GO" id="GO:0045820">
    <property type="term" value="P:negative regulation of glycolytic process"/>
    <property type="evidence" value="ECO:0007669"/>
    <property type="project" value="TreeGrafter"/>
</dbReference>
<dbReference type="OrthoDB" id="354304at2759"/>
<comment type="caution">
    <text evidence="4">The sequence shown here is derived from an EMBL/GenBank/DDBJ whole genome shotgun (WGS) entry which is preliminary data.</text>
</comment>
<dbReference type="InterPro" id="IPR013078">
    <property type="entry name" value="His_Pase_superF_clade-1"/>
</dbReference>
<evidence type="ECO:0000313" key="4">
    <source>
        <dbReference type="EMBL" id="CDO71426.1"/>
    </source>
</evidence>
<dbReference type="GO" id="GO:0004331">
    <property type="term" value="F:fructose-2,6-bisphosphate 2-phosphatase activity"/>
    <property type="evidence" value="ECO:0007669"/>
    <property type="project" value="TreeGrafter"/>
</dbReference>
<protein>
    <recommendedName>
        <fullName evidence="6">Phosphoglycerate mutase-like protein</fullName>
    </recommendedName>
</protein>
<dbReference type="GO" id="GO:0043456">
    <property type="term" value="P:regulation of pentose-phosphate shunt"/>
    <property type="evidence" value="ECO:0007669"/>
    <property type="project" value="TreeGrafter"/>
</dbReference>
<evidence type="ECO:0000313" key="5">
    <source>
        <dbReference type="Proteomes" id="UP000029665"/>
    </source>
</evidence>
<reference evidence="4" key="1">
    <citation type="submission" date="2014-01" db="EMBL/GenBank/DDBJ databases">
        <title>The genome of the white-rot fungus Pycnoporus cinnabarinus: a basidiomycete model with a versatile arsenal for lignocellulosic biomass breakdown.</title>
        <authorList>
            <person name="Levasseur A."/>
            <person name="Lomascolo A."/>
            <person name="Ruiz-Duenas F.J."/>
            <person name="Uzan E."/>
            <person name="Piumi F."/>
            <person name="Kues U."/>
            <person name="Ram A.F.J."/>
            <person name="Murat C."/>
            <person name="Haon M."/>
            <person name="Benoit I."/>
            <person name="Arfi Y."/>
            <person name="Chevret D."/>
            <person name="Drula E."/>
            <person name="Kwon M.J."/>
            <person name="Gouret P."/>
            <person name="Lesage-Meessen L."/>
            <person name="Lombard V."/>
            <person name="Mariette J."/>
            <person name="Noirot C."/>
            <person name="Park J."/>
            <person name="Patyshakuliyeva A."/>
            <person name="Wieneger R.A.B."/>
            <person name="Wosten H.A.B."/>
            <person name="Martin F."/>
            <person name="Coutinho P.M."/>
            <person name="de Vries R."/>
            <person name="Martinez A.T."/>
            <person name="Klopp C."/>
            <person name="Pontarotti P."/>
            <person name="Henrissat B."/>
            <person name="Record E."/>
        </authorList>
    </citation>
    <scope>NUCLEOTIDE SEQUENCE [LARGE SCALE GENOMIC DNA]</scope>
    <source>
        <strain evidence="4">BRFM137</strain>
    </source>
</reference>
<gene>
    <name evidence="4" type="ORF">BN946_scf184909.g20</name>
</gene>
<evidence type="ECO:0008006" key="6">
    <source>
        <dbReference type="Google" id="ProtNLM"/>
    </source>
</evidence>
<dbReference type="Gene3D" id="3.40.50.1240">
    <property type="entry name" value="Phosphoglycerate mutase-like"/>
    <property type="match status" value="1"/>
</dbReference>
<dbReference type="SUPFAM" id="SSF53254">
    <property type="entry name" value="Phosphoglycerate mutase-like"/>
    <property type="match status" value="1"/>
</dbReference>
<dbReference type="PANTHER" id="PTHR46517">
    <property type="entry name" value="FRUCTOSE-2,6-BISPHOSPHATASE TIGAR"/>
    <property type="match status" value="1"/>
</dbReference>
<dbReference type="InterPro" id="IPR029033">
    <property type="entry name" value="His_PPase_superfam"/>
</dbReference>
<dbReference type="PANTHER" id="PTHR46517:SF1">
    <property type="entry name" value="FRUCTOSE-2,6-BISPHOSPHATASE TIGAR"/>
    <property type="match status" value="1"/>
</dbReference>
<accession>A0A060SB35</accession>
<dbReference type="GO" id="GO:0005829">
    <property type="term" value="C:cytosol"/>
    <property type="evidence" value="ECO:0007669"/>
    <property type="project" value="TreeGrafter"/>
</dbReference>
<dbReference type="CDD" id="cd07067">
    <property type="entry name" value="HP_PGM_like"/>
    <property type="match status" value="1"/>
</dbReference>
<feature type="binding site" evidence="2">
    <location>
        <position position="78"/>
    </location>
    <ligand>
        <name>substrate</name>
    </ligand>
</feature>
<proteinExistence type="predicted"/>
<organism evidence="4 5">
    <name type="scientific">Pycnoporus cinnabarinus</name>
    <name type="common">Cinnabar-red polypore</name>
    <name type="synonym">Trametes cinnabarina</name>
    <dbReference type="NCBI Taxonomy" id="5643"/>
    <lineage>
        <taxon>Eukaryota</taxon>
        <taxon>Fungi</taxon>
        <taxon>Dikarya</taxon>
        <taxon>Basidiomycota</taxon>
        <taxon>Agaricomycotina</taxon>
        <taxon>Agaricomycetes</taxon>
        <taxon>Polyporales</taxon>
        <taxon>Polyporaceae</taxon>
        <taxon>Trametes</taxon>
    </lineage>
</organism>
<evidence type="ECO:0000256" key="2">
    <source>
        <dbReference type="PIRSR" id="PIRSR613078-2"/>
    </source>
</evidence>
<dbReference type="HOGENOM" id="CLU_033323_0_1_1"/>
<dbReference type="OMA" id="DFNRHEH"/>
<feature type="region of interest" description="Disordered" evidence="3">
    <location>
        <begin position="293"/>
        <end position="317"/>
    </location>
</feature>
<sequence>MSSEFKPTVILCFMLRGEDRFDMENPQTIWHEREYLSPCPRIWSACAIADTEMKQAKAVGQSLSNIPFAAIYASPLKRALWTGQAVQEAQPDPKPPLTVSPLLREQHFGAAEGHPWQWDQDPNLTLEEHFARDLWPVLHERHQKFPQGESLDDLFERAKKAIEELIMPHVWQAAREGKKGVHIAVASHGLCISELIPALLIKDESGIHPGDKYRGLQNTAWTRVTVDVKGLKEGEAMEFPDTEPPKLAVRVTDVNRHEHLANVTRQKGGIGRVGYDPKQQDIRAFFGGAKVEAGAAAPEEEGRSASNARDEAEVDIH</sequence>
<dbReference type="AlphaFoldDB" id="A0A060SB35"/>
<keyword evidence="5" id="KW-1185">Reference proteome</keyword>
<keyword evidence="1" id="KW-0378">Hydrolase</keyword>
<feature type="compositionally biased region" description="Basic and acidic residues" evidence="3">
    <location>
        <begin position="300"/>
        <end position="317"/>
    </location>
</feature>
<evidence type="ECO:0000256" key="1">
    <source>
        <dbReference type="ARBA" id="ARBA00022801"/>
    </source>
</evidence>
<evidence type="ECO:0000256" key="3">
    <source>
        <dbReference type="SAM" id="MobiDB-lite"/>
    </source>
</evidence>
<dbReference type="STRING" id="5643.A0A060SB35"/>
<name>A0A060SB35_PYCCI</name>
<dbReference type="InterPro" id="IPR051695">
    <property type="entry name" value="Phosphoglycerate_Mutase"/>
</dbReference>
<dbReference type="Proteomes" id="UP000029665">
    <property type="component" value="Unassembled WGS sequence"/>
</dbReference>
<dbReference type="Pfam" id="PF00300">
    <property type="entry name" value="His_Phos_1"/>
    <property type="match status" value="1"/>
</dbReference>